<dbReference type="RefSeq" id="XP_040692610.1">
    <property type="nucleotide sequence ID" value="XM_040838821.1"/>
</dbReference>
<proteinExistence type="predicted"/>
<evidence type="ECO:0000313" key="1">
    <source>
        <dbReference type="EMBL" id="OJJ38934.1"/>
    </source>
</evidence>
<reference evidence="2" key="1">
    <citation type="journal article" date="2017" name="Genome Biol.">
        <title>Comparative genomics reveals high biological diversity and specific adaptations in the industrially and medically important fungal genus Aspergillus.</title>
        <authorList>
            <person name="de Vries R.P."/>
            <person name="Riley R."/>
            <person name="Wiebenga A."/>
            <person name="Aguilar-Osorio G."/>
            <person name="Amillis S."/>
            <person name="Uchima C.A."/>
            <person name="Anderluh G."/>
            <person name="Asadollahi M."/>
            <person name="Askin M."/>
            <person name="Barry K."/>
            <person name="Battaglia E."/>
            <person name="Bayram O."/>
            <person name="Benocci T."/>
            <person name="Braus-Stromeyer S.A."/>
            <person name="Caldana C."/>
            <person name="Canovas D."/>
            <person name="Cerqueira G.C."/>
            <person name="Chen F."/>
            <person name="Chen W."/>
            <person name="Choi C."/>
            <person name="Clum A."/>
            <person name="Dos Santos R.A."/>
            <person name="Damasio A.R."/>
            <person name="Diallinas G."/>
            <person name="Emri T."/>
            <person name="Fekete E."/>
            <person name="Flipphi M."/>
            <person name="Freyberg S."/>
            <person name="Gallo A."/>
            <person name="Gournas C."/>
            <person name="Habgood R."/>
            <person name="Hainaut M."/>
            <person name="Harispe M.L."/>
            <person name="Henrissat B."/>
            <person name="Hilden K.S."/>
            <person name="Hope R."/>
            <person name="Hossain A."/>
            <person name="Karabika E."/>
            <person name="Karaffa L."/>
            <person name="Karanyi Z."/>
            <person name="Krasevec N."/>
            <person name="Kuo A."/>
            <person name="Kusch H."/>
            <person name="LaButti K."/>
            <person name="Lagendijk E.L."/>
            <person name="Lapidus A."/>
            <person name="Levasseur A."/>
            <person name="Lindquist E."/>
            <person name="Lipzen A."/>
            <person name="Logrieco A.F."/>
            <person name="MacCabe A."/>
            <person name="Maekelae M.R."/>
            <person name="Malavazi I."/>
            <person name="Melin P."/>
            <person name="Meyer V."/>
            <person name="Mielnichuk N."/>
            <person name="Miskei M."/>
            <person name="Molnar A.P."/>
            <person name="Mule G."/>
            <person name="Ngan C.Y."/>
            <person name="Orejas M."/>
            <person name="Orosz E."/>
            <person name="Ouedraogo J.P."/>
            <person name="Overkamp K.M."/>
            <person name="Park H.-S."/>
            <person name="Perrone G."/>
            <person name="Piumi F."/>
            <person name="Punt P.J."/>
            <person name="Ram A.F."/>
            <person name="Ramon A."/>
            <person name="Rauscher S."/>
            <person name="Record E."/>
            <person name="Riano-Pachon D.M."/>
            <person name="Robert V."/>
            <person name="Roehrig J."/>
            <person name="Ruller R."/>
            <person name="Salamov A."/>
            <person name="Salih N.S."/>
            <person name="Samson R.A."/>
            <person name="Sandor E."/>
            <person name="Sanguinetti M."/>
            <person name="Schuetze T."/>
            <person name="Sepcic K."/>
            <person name="Shelest E."/>
            <person name="Sherlock G."/>
            <person name="Sophianopoulou V."/>
            <person name="Squina F.M."/>
            <person name="Sun H."/>
            <person name="Susca A."/>
            <person name="Todd R.B."/>
            <person name="Tsang A."/>
            <person name="Unkles S.E."/>
            <person name="van de Wiele N."/>
            <person name="van Rossen-Uffink D."/>
            <person name="Oliveira J.V."/>
            <person name="Vesth T.C."/>
            <person name="Visser J."/>
            <person name="Yu J.-H."/>
            <person name="Zhou M."/>
            <person name="Andersen M.R."/>
            <person name="Archer D.B."/>
            <person name="Baker S.E."/>
            <person name="Benoit I."/>
            <person name="Brakhage A.A."/>
            <person name="Braus G.H."/>
            <person name="Fischer R."/>
            <person name="Frisvad J.C."/>
            <person name="Goldman G.H."/>
            <person name="Houbraken J."/>
            <person name="Oakley B."/>
            <person name="Pocsi I."/>
            <person name="Scazzocchio C."/>
            <person name="Seiboth B."/>
            <person name="vanKuyk P.A."/>
            <person name="Wortman J."/>
            <person name="Dyer P.S."/>
            <person name="Grigoriev I.V."/>
        </authorList>
    </citation>
    <scope>NUCLEOTIDE SEQUENCE [LARGE SCALE GENOMIC DNA]</scope>
    <source>
        <strain evidence="2">DTO 134E9</strain>
    </source>
</reference>
<evidence type="ECO:0000313" key="2">
    <source>
        <dbReference type="Proteomes" id="UP000184383"/>
    </source>
</evidence>
<sequence>MSLFSESSGFSSSNSSHISPNIYRITPQATTRFLNINNAVAFIRHMFDQYPTHQQHYICLSDVTETQAQDLAKKRQDHSLPSMRVTYFPADSSLIIKLASPLHERTCDLFHEIMIRQYTAAGITSSILMPSGTATRQMVGGVSKQPDKSWVPWNTRNDNDYPSFVLEVGDSESLDRLRLDARIWLDTSGGCTRLVLLVSVDRARRTIVFERWQRLEDRNLQNNQQTFTARRVQRVTVDYAHGNVVAGAPLLLPMELMFDSLPIVPADSPPANTLFAVPAAELQNLAALLF</sequence>
<protein>
    <submittedName>
        <fullName evidence="1">Uncharacterized protein</fullName>
    </submittedName>
</protein>
<dbReference type="OrthoDB" id="4509931at2759"/>
<organism evidence="1 2">
    <name type="scientific">Aspergillus wentii DTO 134E9</name>
    <dbReference type="NCBI Taxonomy" id="1073089"/>
    <lineage>
        <taxon>Eukaryota</taxon>
        <taxon>Fungi</taxon>
        <taxon>Dikarya</taxon>
        <taxon>Ascomycota</taxon>
        <taxon>Pezizomycotina</taxon>
        <taxon>Eurotiomycetes</taxon>
        <taxon>Eurotiomycetidae</taxon>
        <taxon>Eurotiales</taxon>
        <taxon>Aspergillaceae</taxon>
        <taxon>Aspergillus</taxon>
        <taxon>Aspergillus subgen. Cremei</taxon>
    </lineage>
</organism>
<dbReference type="EMBL" id="KV878210">
    <property type="protein sequence ID" value="OJJ38934.1"/>
    <property type="molecule type" value="Genomic_DNA"/>
</dbReference>
<dbReference type="Proteomes" id="UP000184383">
    <property type="component" value="Unassembled WGS sequence"/>
</dbReference>
<dbReference type="AlphaFoldDB" id="A0A1L9RVM2"/>
<gene>
    <name evidence="1" type="ORF">ASPWEDRAFT_65851</name>
</gene>
<dbReference type="VEuPathDB" id="FungiDB:ASPWEDRAFT_65851"/>
<keyword evidence="2" id="KW-1185">Reference proteome</keyword>
<dbReference type="GeneID" id="63754669"/>
<accession>A0A1L9RVM2</accession>
<name>A0A1L9RVM2_ASPWE</name>